<protein>
    <recommendedName>
        <fullName evidence="3">C2H2-type domain-containing protein</fullName>
    </recommendedName>
</protein>
<dbReference type="GO" id="GO:0010090">
    <property type="term" value="P:trichome morphogenesis"/>
    <property type="evidence" value="ECO:0007669"/>
    <property type="project" value="InterPro"/>
</dbReference>
<dbReference type="InterPro" id="IPR036236">
    <property type="entry name" value="Znf_C2H2_sf"/>
</dbReference>
<dbReference type="EMBL" id="SDRB02012213">
    <property type="protein sequence ID" value="THF98407.1"/>
    <property type="molecule type" value="Genomic_DNA"/>
</dbReference>
<accession>A0A4S4D7Q4</accession>
<evidence type="ECO:0000256" key="1">
    <source>
        <dbReference type="PROSITE-ProRule" id="PRU00042"/>
    </source>
</evidence>
<keyword evidence="1" id="KW-0479">Metal-binding</keyword>
<dbReference type="InterPro" id="IPR044291">
    <property type="entry name" value="GIS/GIS2/ZFP8"/>
</dbReference>
<evidence type="ECO:0000256" key="2">
    <source>
        <dbReference type="SAM" id="MobiDB-lite"/>
    </source>
</evidence>
<keyword evidence="1" id="KW-0862">Zinc</keyword>
<dbReference type="GO" id="GO:0003700">
    <property type="term" value="F:DNA-binding transcription factor activity"/>
    <property type="evidence" value="ECO:0007669"/>
    <property type="project" value="InterPro"/>
</dbReference>
<organism evidence="4 5">
    <name type="scientific">Camellia sinensis var. sinensis</name>
    <name type="common">China tea</name>
    <dbReference type="NCBI Taxonomy" id="542762"/>
    <lineage>
        <taxon>Eukaryota</taxon>
        <taxon>Viridiplantae</taxon>
        <taxon>Streptophyta</taxon>
        <taxon>Embryophyta</taxon>
        <taxon>Tracheophyta</taxon>
        <taxon>Spermatophyta</taxon>
        <taxon>Magnoliopsida</taxon>
        <taxon>eudicotyledons</taxon>
        <taxon>Gunneridae</taxon>
        <taxon>Pentapetalae</taxon>
        <taxon>asterids</taxon>
        <taxon>Ericales</taxon>
        <taxon>Theaceae</taxon>
        <taxon>Camellia</taxon>
    </lineage>
</organism>
<dbReference type="SUPFAM" id="SSF57667">
    <property type="entry name" value="beta-beta-alpha zinc fingers"/>
    <property type="match status" value="1"/>
</dbReference>
<dbReference type="AlphaFoldDB" id="A0A4S4D7Q4"/>
<gene>
    <name evidence="4" type="ORF">TEA_025695</name>
</gene>
<keyword evidence="1" id="KW-0863">Zinc-finger</keyword>
<sequence>MHTPTHNTVLEAQHPPRSHHNPPLIFSPLHIQTLLPFSHSPLLSSPLLPPSILLLLSKVVVQSSKPSSPPPLSPNRHLQPPLLLLLLLMEKAERETHDFMNVDTFSQLPFIRPAPVKEKGIRLFGIEFGGGGDTTALTTDESDSADTNNPCEELVLKDDNNNNNNNNDNGESSRKFECHYCCRNFPTSQALGGHQNAHKRERQHAKRAHLQSAMVHGGFSDVYGLMNYPHHRLGSATAPPNPATMTYHHHNPYANTTPRFYGSHHGGGGGGGAYSHHHHQPPINGSPLALWRIPAVQNSPTLNRDRSMHHPLPLFASDDLKPSPMMGSSSSQSRYGYEAKSTVQDHVSLDLHL</sequence>
<feature type="region of interest" description="Disordered" evidence="2">
    <location>
        <begin position="301"/>
        <end position="353"/>
    </location>
</feature>
<feature type="compositionally biased region" description="Low complexity" evidence="2">
    <location>
        <begin position="322"/>
        <end position="333"/>
    </location>
</feature>
<evidence type="ECO:0000313" key="5">
    <source>
        <dbReference type="Proteomes" id="UP000306102"/>
    </source>
</evidence>
<dbReference type="PROSITE" id="PS50157">
    <property type="entry name" value="ZINC_FINGER_C2H2_2"/>
    <property type="match status" value="1"/>
</dbReference>
<dbReference type="PANTHER" id="PTHR46547">
    <property type="entry name" value="ZINC FINGER PROTEIN GIS"/>
    <property type="match status" value="1"/>
</dbReference>
<reference evidence="4 5" key="1">
    <citation type="journal article" date="2018" name="Proc. Natl. Acad. Sci. U.S.A.">
        <title>Draft genome sequence of Camellia sinensis var. sinensis provides insights into the evolution of the tea genome and tea quality.</title>
        <authorList>
            <person name="Wei C."/>
            <person name="Yang H."/>
            <person name="Wang S."/>
            <person name="Zhao J."/>
            <person name="Liu C."/>
            <person name="Gao L."/>
            <person name="Xia E."/>
            <person name="Lu Y."/>
            <person name="Tai Y."/>
            <person name="She G."/>
            <person name="Sun J."/>
            <person name="Cao H."/>
            <person name="Tong W."/>
            <person name="Gao Q."/>
            <person name="Li Y."/>
            <person name="Deng W."/>
            <person name="Jiang X."/>
            <person name="Wang W."/>
            <person name="Chen Q."/>
            <person name="Zhang S."/>
            <person name="Li H."/>
            <person name="Wu J."/>
            <person name="Wang P."/>
            <person name="Li P."/>
            <person name="Shi C."/>
            <person name="Zheng F."/>
            <person name="Jian J."/>
            <person name="Huang B."/>
            <person name="Shan D."/>
            <person name="Shi M."/>
            <person name="Fang C."/>
            <person name="Yue Y."/>
            <person name="Li F."/>
            <person name="Li D."/>
            <person name="Wei S."/>
            <person name="Han B."/>
            <person name="Jiang C."/>
            <person name="Yin Y."/>
            <person name="Xia T."/>
            <person name="Zhang Z."/>
            <person name="Bennetzen J.L."/>
            <person name="Zhao S."/>
            <person name="Wan X."/>
        </authorList>
    </citation>
    <scope>NUCLEOTIDE SEQUENCE [LARGE SCALE GENOMIC DNA]</scope>
    <source>
        <strain evidence="5">cv. Shuchazao</strain>
        <tissue evidence="4">Leaf</tissue>
    </source>
</reference>
<dbReference type="Proteomes" id="UP000306102">
    <property type="component" value="Unassembled WGS sequence"/>
</dbReference>
<evidence type="ECO:0000313" key="4">
    <source>
        <dbReference type="EMBL" id="THF98407.1"/>
    </source>
</evidence>
<evidence type="ECO:0000259" key="3">
    <source>
        <dbReference type="PROSITE" id="PS50157"/>
    </source>
</evidence>
<dbReference type="GO" id="GO:0008270">
    <property type="term" value="F:zinc ion binding"/>
    <property type="evidence" value="ECO:0007669"/>
    <property type="project" value="UniProtKB-KW"/>
</dbReference>
<keyword evidence="5" id="KW-1185">Reference proteome</keyword>
<proteinExistence type="predicted"/>
<dbReference type="PROSITE" id="PS00028">
    <property type="entry name" value="ZINC_FINGER_C2H2_1"/>
    <property type="match status" value="1"/>
</dbReference>
<feature type="domain" description="C2H2-type" evidence="3">
    <location>
        <begin position="176"/>
        <end position="203"/>
    </location>
</feature>
<comment type="caution">
    <text evidence="4">The sequence shown here is derived from an EMBL/GenBank/DDBJ whole genome shotgun (WGS) entry which is preliminary data.</text>
</comment>
<feature type="region of interest" description="Disordered" evidence="2">
    <location>
        <begin position="134"/>
        <end position="168"/>
    </location>
</feature>
<dbReference type="PANTHER" id="PTHR46547:SF7">
    <property type="entry name" value="ZINC FINGER PROTEIN GIS"/>
    <property type="match status" value="1"/>
</dbReference>
<name>A0A4S4D7Q4_CAMSN</name>
<dbReference type="GO" id="GO:0009739">
    <property type="term" value="P:response to gibberellin"/>
    <property type="evidence" value="ECO:0007669"/>
    <property type="project" value="InterPro"/>
</dbReference>
<dbReference type="InterPro" id="IPR013087">
    <property type="entry name" value="Znf_C2H2_type"/>
</dbReference>